<dbReference type="InterPro" id="IPR017871">
    <property type="entry name" value="ABC_transporter-like_CS"/>
</dbReference>
<reference evidence="6" key="1">
    <citation type="journal article" date="2021" name="PeerJ">
        <title>Extensive microbial diversity within the chicken gut microbiome revealed by metagenomics and culture.</title>
        <authorList>
            <person name="Gilroy R."/>
            <person name="Ravi A."/>
            <person name="Getino M."/>
            <person name="Pursley I."/>
            <person name="Horton D.L."/>
            <person name="Alikhan N.F."/>
            <person name="Baker D."/>
            <person name="Gharbi K."/>
            <person name="Hall N."/>
            <person name="Watson M."/>
            <person name="Adriaenssens E.M."/>
            <person name="Foster-Nyarko E."/>
            <person name="Jarju S."/>
            <person name="Secka A."/>
            <person name="Antonio M."/>
            <person name="Oren A."/>
            <person name="Chaudhuri R.R."/>
            <person name="La Ragione R."/>
            <person name="Hildebrand F."/>
            <person name="Pallen M.J."/>
        </authorList>
    </citation>
    <scope>NUCLEOTIDE SEQUENCE</scope>
    <source>
        <strain evidence="6">ChiHjej12B11-9195</strain>
    </source>
</reference>
<evidence type="ECO:0000256" key="2">
    <source>
        <dbReference type="ARBA" id="ARBA00022448"/>
    </source>
</evidence>
<dbReference type="Proteomes" id="UP000824134">
    <property type="component" value="Unassembled WGS sequence"/>
</dbReference>
<protein>
    <submittedName>
        <fullName evidence="6">Anchored repeat-type ABC transporter ATP-binding subunit</fullName>
    </submittedName>
</protein>
<evidence type="ECO:0000256" key="1">
    <source>
        <dbReference type="ARBA" id="ARBA00005417"/>
    </source>
</evidence>
<dbReference type="SMART" id="SM00382">
    <property type="entry name" value="AAA"/>
    <property type="match status" value="1"/>
</dbReference>
<dbReference type="AlphaFoldDB" id="A0A9D2CQP1"/>
<evidence type="ECO:0000313" key="7">
    <source>
        <dbReference type="Proteomes" id="UP000824134"/>
    </source>
</evidence>
<feature type="domain" description="ABC transporter" evidence="5">
    <location>
        <begin position="21"/>
        <end position="253"/>
    </location>
</feature>
<evidence type="ECO:0000313" key="6">
    <source>
        <dbReference type="EMBL" id="HIY95250.1"/>
    </source>
</evidence>
<dbReference type="PANTHER" id="PTHR42734">
    <property type="entry name" value="METAL TRANSPORT SYSTEM ATP-BINDING PROTEIN TM_0124-RELATED"/>
    <property type="match status" value="1"/>
</dbReference>
<gene>
    <name evidence="6" type="ORF">H9821_06260</name>
</gene>
<dbReference type="PROSITE" id="PS50893">
    <property type="entry name" value="ABC_TRANSPORTER_2"/>
    <property type="match status" value="1"/>
</dbReference>
<dbReference type="PROSITE" id="PS00211">
    <property type="entry name" value="ABC_TRANSPORTER_1"/>
    <property type="match status" value="1"/>
</dbReference>
<comment type="similarity">
    <text evidence="1">Belongs to the ABC transporter superfamily.</text>
</comment>
<dbReference type="PANTHER" id="PTHR42734:SF5">
    <property type="entry name" value="IRON TRANSPORT SYSTEM ATP-BINDING PROTEIN HI_0361-RELATED"/>
    <property type="match status" value="1"/>
</dbReference>
<sequence length="259" mass="28001">MTTASPAPVRETGAAASAPTVTITDLHAGYPGRPVLTGLNLTLRPGEFVGLIGANGAGKTTLLRSLLGLVPTGKGRIDILGEPPLKARAHIGYVPQKHLFQWDFPITVENAVMSGRTRTIGWFHRPRRADWQAVYSALEKAELTDLKDRPVGELSGGQKQRVLLARALASAPKLLLLDEPFTGVDAPTQDSLNRLYRALAAEGMTILMSTHDMVAARTWCTRIVGVHGHLAMDAPAQQHSIEELYAFLHGQHEGCERAL</sequence>
<dbReference type="GO" id="GO:0005524">
    <property type="term" value="F:ATP binding"/>
    <property type="evidence" value="ECO:0007669"/>
    <property type="project" value="UniProtKB-KW"/>
</dbReference>
<reference evidence="6" key="2">
    <citation type="submission" date="2021-04" db="EMBL/GenBank/DDBJ databases">
        <authorList>
            <person name="Gilroy R."/>
        </authorList>
    </citation>
    <scope>NUCLEOTIDE SEQUENCE</scope>
    <source>
        <strain evidence="6">ChiHjej12B11-9195</strain>
    </source>
</reference>
<comment type="caution">
    <text evidence="6">The sequence shown here is derived from an EMBL/GenBank/DDBJ whole genome shotgun (WGS) entry which is preliminary data.</text>
</comment>
<dbReference type="InterPro" id="IPR003439">
    <property type="entry name" value="ABC_transporter-like_ATP-bd"/>
</dbReference>
<dbReference type="EMBL" id="DXCN01000048">
    <property type="protein sequence ID" value="HIY95250.1"/>
    <property type="molecule type" value="Genomic_DNA"/>
</dbReference>
<dbReference type="Pfam" id="PF00005">
    <property type="entry name" value="ABC_tran"/>
    <property type="match status" value="1"/>
</dbReference>
<accession>A0A9D2CQP1</accession>
<organism evidence="6 7">
    <name type="scientific">Candidatus Rothia avicola</name>
    <dbReference type="NCBI Taxonomy" id="2840478"/>
    <lineage>
        <taxon>Bacteria</taxon>
        <taxon>Bacillati</taxon>
        <taxon>Actinomycetota</taxon>
        <taxon>Actinomycetes</taxon>
        <taxon>Micrococcales</taxon>
        <taxon>Micrococcaceae</taxon>
        <taxon>Rothia</taxon>
    </lineage>
</organism>
<evidence type="ECO:0000256" key="3">
    <source>
        <dbReference type="ARBA" id="ARBA00022741"/>
    </source>
</evidence>
<dbReference type="InterPro" id="IPR003593">
    <property type="entry name" value="AAA+_ATPase"/>
</dbReference>
<dbReference type="GO" id="GO:0016887">
    <property type="term" value="F:ATP hydrolysis activity"/>
    <property type="evidence" value="ECO:0007669"/>
    <property type="project" value="InterPro"/>
</dbReference>
<dbReference type="Gene3D" id="3.40.50.300">
    <property type="entry name" value="P-loop containing nucleotide triphosphate hydrolases"/>
    <property type="match status" value="1"/>
</dbReference>
<dbReference type="SUPFAM" id="SSF52540">
    <property type="entry name" value="P-loop containing nucleoside triphosphate hydrolases"/>
    <property type="match status" value="1"/>
</dbReference>
<keyword evidence="2" id="KW-0813">Transport</keyword>
<evidence type="ECO:0000259" key="5">
    <source>
        <dbReference type="PROSITE" id="PS50893"/>
    </source>
</evidence>
<evidence type="ECO:0000256" key="4">
    <source>
        <dbReference type="ARBA" id="ARBA00022840"/>
    </source>
</evidence>
<name>A0A9D2CQP1_9MICC</name>
<dbReference type="InterPro" id="IPR050153">
    <property type="entry name" value="Metal_Ion_Import_ABC"/>
</dbReference>
<keyword evidence="3" id="KW-0547">Nucleotide-binding</keyword>
<dbReference type="InterPro" id="IPR027417">
    <property type="entry name" value="P-loop_NTPase"/>
</dbReference>
<proteinExistence type="inferred from homology"/>
<dbReference type="InterPro" id="IPR022508">
    <property type="entry name" value="ABC_trspt_anch-rpt_ATP-bd"/>
</dbReference>
<dbReference type="CDD" id="cd03235">
    <property type="entry name" value="ABC_Metallic_Cations"/>
    <property type="match status" value="1"/>
</dbReference>
<keyword evidence="4 6" id="KW-0067">ATP-binding</keyword>
<dbReference type="NCBIfam" id="TIGR03771">
    <property type="entry name" value="anch_rpt_ABC"/>
    <property type="match status" value="1"/>
</dbReference>